<evidence type="ECO:0000313" key="3">
    <source>
        <dbReference type="Proteomes" id="UP001500740"/>
    </source>
</evidence>
<dbReference type="InterPro" id="IPR004675">
    <property type="entry name" value="AhpD_core"/>
</dbReference>
<dbReference type="NCBIfam" id="TIGR00778">
    <property type="entry name" value="ahpD_dom"/>
    <property type="match status" value="1"/>
</dbReference>
<reference evidence="2 3" key="1">
    <citation type="journal article" date="2019" name="Int. J. Syst. Evol. Microbiol.">
        <title>The Global Catalogue of Microorganisms (GCM) 10K type strain sequencing project: providing services to taxonomists for standard genome sequencing and annotation.</title>
        <authorList>
            <consortium name="The Broad Institute Genomics Platform"/>
            <consortium name="The Broad Institute Genome Sequencing Center for Infectious Disease"/>
            <person name="Wu L."/>
            <person name="Ma J."/>
        </authorList>
    </citation>
    <scope>NUCLEOTIDE SEQUENCE [LARGE SCALE GENOMIC DNA]</scope>
    <source>
        <strain evidence="2 3">JCM 14193</strain>
    </source>
</reference>
<proteinExistence type="predicted"/>
<sequence length="124" mass="13621">MICIEHSEDMEAFFHDALLHYKEGTNAFKDKLPNLTQSFFDFTEACFADGAIDKKHKQLMALSVSIYSQDEYCIIYHMKGAVENGASEEEVTEAIGVSAALGGGAAFAQGVTLAKDAFEYYSSK</sequence>
<dbReference type="Gene3D" id="1.20.1290.10">
    <property type="entry name" value="AhpD-like"/>
    <property type="match status" value="1"/>
</dbReference>
<accession>A0ABN0ZUG3</accession>
<dbReference type="SUPFAM" id="SSF69118">
    <property type="entry name" value="AhpD-like"/>
    <property type="match status" value="1"/>
</dbReference>
<dbReference type="EMBL" id="BAAACZ010000009">
    <property type="protein sequence ID" value="GAA0459423.1"/>
    <property type="molecule type" value="Genomic_DNA"/>
</dbReference>
<dbReference type="InterPro" id="IPR029032">
    <property type="entry name" value="AhpD-like"/>
</dbReference>
<dbReference type="Proteomes" id="UP001500740">
    <property type="component" value="Unassembled WGS sequence"/>
</dbReference>
<organism evidence="2 3">
    <name type="scientific">Alkalibacillus silvisoli</name>
    <dbReference type="NCBI Taxonomy" id="392823"/>
    <lineage>
        <taxon>Bacteria</taxon>
        <taxon>Bacillati</taxon>
        <taxon>Bacillota</taxon>
        <taxon>Bacilli</taxon>
        <taxon>Bacillales</taxon>
        <taxon>Bacillaceae</taxon>
        <taxon>Alkalibacillus</taxon>
    </lineage>
</organism>
<dbReference type="PANTHER" id="PTHR33930">
    <property type="entry name" value="ALKYL HYDROPEROXIDE REDUCTASE AHPD"/>
    <property type="match status" value="1"/>
</dbReference>
<dbReference type="Pfam" id="PF02627">
    <property type="entry name" value="CMD"/>
    <property type="match status" value="1"/>
</dbReference>
<keyword evidence="3" id="KW-1185">Reference proteome</keyword>
<comment type="caution">
    <text evidence="2">The sequence shown here is derived from an EMBL/GenBank/DDBJ whole genome shotgun (WGS) entry which is preliminary data.</text>
</comment>
<evidence type="ECO:0000313" key="2">
    <source>
        <dbReference type="EMBL" id="GAA0459423.1"/>
    </source>
</evidence>
<dbReference type="PANTHER" id="PTHR33930:SF2">
    <property type="entry name" value="BLR3452 PROTEIN"/>
    <property type="match status" value="1"/>
</dbReference>
<gene>
    <name evidence="2" type="ORF">GCM10008935_13380</name>
</gene>
<protein>
    <submittedName>
        <fullName evidence="2">Carboxymuconolactone decarboxylase family protein</fullName>
    </submittedName>
</protein>
<dbReference type="InterPro" id="IPR003779">
    <property type="entry name" value="CMD-like"/>
</dbReference>
<feature type="domain" description="Carboxymuconolactone decarboxylase-like" evidence="1">
    <location>
        <begin position="33"/>
        <end position="116"/>
    </location>
</feature>
<evidence type="ECO:0000259" key="1">
    <source>
        <dbReference type="Pfam" id="PF02627"/>
    </source>
</evidence>
<name>A0ABN0ZUG3_9BACI</name>